<feature type="active site" evidence="9">
    <location>
        <position position="134"/>
    </location>
</feature>
<dbReference type="GO" id="GO:0006508">
    <property type="term" value="P:proteolysis"/>
    <property type="evidence" value="ECO:0007669"/>
    <property type="project" value="UniProtKB-KW"/>
</dbReference>
<evidence type="ECO:0000256" key="10">
    <source>
        <dbReference type="RuleBase" id="RU000594"/>
    </source>
</evidence>
<dbReference type="AlphaFoldDB" id="A0A399J742"/>
<dbReference type="EMBL" id="QQXK01000044">
    <property type="protein sequence ID" value="RII40960.1"/>
    <property type="molecule type" value="Genomic_DNA"/>
</dbReference>
<dbReference type="PROSITE" id="PS00855">
    <property type="entry name" value="SPASE_II"/>
    <property type="match status" value="1"/>
</dbReference>
<comment type="pathway">
    <text evidence="9">Protein modification; lipoprotein biosynthesis (signal peptide cleavage).</text>
</comment>
<proteinExistence type="inferred from homology"/>
<comment type="caution">
    <text evidence="9">Lacks conserved residue(s) required for the propagation of feature annotation.</text>
</comment>
<evidence type="ECO:0000256" key="11">
    <source>
        <dbReference type="RuleBase" id="RU004181"/>
    </source>
</evidence>
<name>A0A399J742_9MICC</name>
<evidence type="ECO:0000256" key="7">
    <source>
        <dbReference type="ARBA" id="ARBA00022989"/>
    </source>
</evidence>
<comment type="caution">
    <text evidence="12">The sequence shown here is derived from an EMBL/GenBank/DDBJ whole genome shotgun (WGS) entry which is preliminary data.</text>
</comment>
<sequence>MTTPRGSVTAPTRQGGSSLGATLLVGGIVVGLDQATKALAVAHLSPGQRIPLLGDLLGLSLIFNPGAAFSLGTNATWVFTGVGILACIAVTVLAHRQRGRQWGLALGLVLGGALGNLVDRFLNPPSPGSGHVTDFLAYGDLFIGNVADIFVVIGMGMVFWTVVVGPHRPTATAKSQR</sequence>
<keyword evidence="4 9" id="KW-0812">Transmembrane</keyword>
<keyword evidence="3 9" id="KW-0645">Protease</keyword>
<dbReference type="Pfam" id="PF01252">
    <property type="entry name" value="Peptidase_A8"/>
    <property type="match status" value="1"/>
</dbReference>
<evidence type="ECO:0000256" key="2">
    <source>
        <dbReference type="ARBA" id="ARBA00022475"/>
    </source>
</evidence>
<evidence type="ECO:0000256" key="8">
    <source>
        <dbReference type="ARBA" id="ARBA00023136"/>
    </source>
</evidence>
<comment type="function">
    <text evidence="9 10">This protein specifically catalyzes the removal of signal peptides from prolipoproteins.</text>
</comment>
<keyword evidence="13" id="KW-1185">Reference proteome</keyword>
<keyword evidence="6 9" id="KW-0378">Hydrolase</keyword>
<dbReference type="GO" id="GO:0005886">
    <property type="term" value="C:plasma membrane"/>
    <property type="evidence" value="ECO:0007669"/>
    <property type="project" value="UniProtKB-SubCell"/>
</dbReference>
<dbReference type="Proteomes" id="UP000265419">
    <property type="component" value="Unassembled WGS sequence"/>
</dbReference>
<dbReference type="PANTHER" id="PTHR33695">
    <property type="entry name" value="LIPOPROTEIN SIGNAL PEPTIDASE"/>
    <property type="match status" value="1"/>
</dbReference>
<evidence type="ECO:0000256" key="6">
    <source>
        <dbReference type="ARBA" id="ARBA00022801"/>
    </source>
</evidence>
<dbReference type="GO" id="GO:0004190">
    <property type="term" value="F:aspartic-type endopeptidase activity"/>
    <property type="evidence" value="ECO:0007669"/>
    <property type="project" value="UniProtKB-UniRule"/>
</dbReference>
<feature type="transmembrane region" description="Helical" evidence="9">
    <location>
        <begin position="102"/>
        <end position="122"/>
    </location>
</feature>
<keyword evidence="2 9" id="KW-1003">Cell membrane</keyword>
<dbReference type="PANTHER" id="PTHR33695:SF1">
    <property type="entry name" value="LIPOPROTEIN SIGNAL PEPTIDASE"/>
    <property type="match status" value="1"/>
</dbReference>
<comment type="subcellular location">
    <subcellularLocation>
        <location evidence="9">Cell membrane</location>
        <topology evidence="9">Multi-pass membrane protein</topology>
    </subcellularLocation>
</comment>
<evidence type="ECO:0000313" key="13">
    <source>
        <dbReference type="Proteomes" id="UP000265419"/>
    </source>
</evidence>
<accession>A0A399J742</accession>
<feature type="transmembrane region" description="Helical" evidence="9">
    <location>
        <begin position="77"/>
        <end position="95"/>
    </location>
</feature>
<comment type="catalytic activity">
    <reaction evidence="9 10">
        <text>Release of signal peptides from bacterial membrane prolipoproteins. Hydrolyzes -Xaa-Yaa-Zaa-|-(S,diacylglyceryl)Cys-, in which Xaa is hydrophobic (preferably Leu), and Yaa (Ala or Ser) and Zaa (Gly or Ala) have small, neutral side chains.</text>
        <dbReference type="EC" id="3.4.23.36"/>
    </reaction>
</comment>
<comment type="similarity">
    <text evidence="1 9 11">Belongs to the peptidase A8 family.</text>
</comment>
<evidence type="ECO:0000256" key="1">
    <source>
        <dbReference type="ARBA" id="ARBA00006139"/>
    </source>
</evidence>
<evidence type="ECO:0000256" key="3">
    <source>
        <dbReference type="ARBA" id="ARBA00022670"/>
    </source>
</evidence>
<reference evidence="12 13" key="1">
    <citation type="submission" date="2018-07" db="EMBL/GenBank/DDBJ databases">
        <title>Arthrobacter sp. nov., isolated from raw cow's milk with high bacterial count.</title>
        <authorList>
            <person name="Hahne J."/>
            <person name="Isele D."/>
            <person name="Lipski A."/>
        </authorList>
    </citation>
    <scope>NUCLEOTIDE SEQUENCE [LARGE SCALE GENOMIC DNA]</scope>
    <source>
        <strain evidence="12 13">JZ R-35</strain>
    </source>
</reference>
<feature type="transmembrane region" description="Helical" evidence="9">
    <location>
        <begin position="142"/>
        <end position="164"/>
    </location>
</feature>
<dbReference type="UniPathway" id="UPA00665"/>
<evidence type="ECO:0000256" key="4">
    <source>
        <dbReference type="ARBA" id="ARBA00022692"/>
    </source>
</evidence>
<evidence type="ECO:0000256" key="9">
    <source>
        <dbReference type="HAMAP-Rule" id="MF_00161"/>
    </source>
</evidence>
<evidence type="ECO:0000256" key="5">
    <source>
        <dbReference type="ARBA" id="ARBA00022750"/>
    </source>
</evidence>
<dbReference type="NCBIfam" id="TIGR00077">
    <property type="entry name" value="lspA"/>
    <property type="match status" value="1"/>
</dbReference>
<organism evidence="12 13">
    <name type="scientific">Galactobacter valiniphilus</name>
    <dbReference type="NCBI Taxonomy" id="2676122"/>
    <lineage>
        <taxon>Bacteria</taxon>
        <taxon>Bacillati</taxon>
        <taxon>Actinomycetota</taxon>
        <taxon>Actinomycetes</taxon>
        <taxon>Micrococcales</taxon>
        <taxon>Micrococcaceae</taxon>
        <taxon>Galactobacter</taxon>
    </lineage>
</organism>
<dbReference type="HAMAP" id="MF_00161">
    <property type="entry name" value="LspA"/>
    <property type="match status" value="1"/>
</dbReference>
<dbReference type="EC" id="3.4.23.36" evidence="9"/>
<gene>
    <name evidence="9 12" type="primary">lspA</name>
    <name evidence="12" type="ORF">DWB68_15170</name>
</gene>
<dbReference type="InterPro" id="IPR001872">
    <property type="entry name" value="Peptidase_A8"/>
</dbReference>
<evidence type="ECO:0000313" key="12">
    <source>
        <dbReference type="EMBL" id="RII40960.1"/>
    </source>
</evidence>
<keyword evidence="8 9" id="KW-0472">Membrane</keyword>
<dbReference type="PRINTS" id="PR00781">
    <property type="entry name" value="LIPOSIGPTASE"/>
</dbReference>
<keyword evidence="5 9" id="KW-0064">Aspartyl protease</keyword>
<feature type="active site" evidence="9">
    <location>
        <position position="148"/>
    </location>
</feature>
<dbReference type="RefSeq" id="WP_119425962.1">
    <property type="nucleotide sequence ID" value="NZ_QQXK01000044.1"/>
</dbReference>
<keyword evidence="7 9" id="KW-1133">Transmembrane helix</keyword>
<protein>
    <recommendedName>
        <fullName evidence="9">Lipoprotein signal peptidase</fullName>
        <ecNumber evidence="9">3.4.23.36</ecNumber>
    </recommendedName>
    <alternativeName>
        <fullName evidence="9">Prolipoprotein signal peptidase</fullName>
    </alternativeName>
    <alternativeName>
        <fullName evidence="9">Signal peptidase II</fullName>
        <shortName evidence="9">SPase II</shortName>
    </alternativeName>
</protein>